<dbReference type="PRINTS" id="PR00245">
    <property type="entry name" value="OLFACTORYR"/>
</dbReference>
<dbReference type="EMBL" id="KN122761">
    <property type="protein sequence ID" value="KFO28505.1"/>
    <property type="molecule type" value="Genomic_DNA"/>
</dbReference>
<evidence type="ECO:0000256" key="4">
    <source>
        <dbReference type="ARBA" id="ARBA00022606"/>
    </source>
</evidence>
<keyword evidence="4" id="KW-0716">Sensory transduction</keyword>
<feature type="transmembrane region" description="Helical" evidence="12">
    <location>
        <begin position="201"/>
        <end position="225"/>
    </location>
</feature>
<evidence type="ECO:0000256" key="11">
    <source>
        <dbReference type="ARBA" id="ARBA00023224"/>
    </source>
</evidence>
<dbReference type="GO" id="GO:0004984">
    <property type="term" value="F:olfactory receptor activity"/>
    <property type="evidence" value="ECO:0007669"/>
    <property type="project" value="InterPro"/>
</dbReference>
<sequence length="410" mass="45842">MQLLPFVPFSLFYTFTVLGNGIILGLICLDSRLHTPMHFFLLAIVDISYASNNVPKMLANLLNKKNTISFGPCIMQTFLYMAFTHTECLVLVMMMVYDREMRGNQTSVTEFILLGFPLKPSMQMLLFGLFSLFYAFTLLGNGLIFGLICLESRLHTPMYFFLSHLAIVDIAYACNTVPQMLVNLLNPAKPISFAGCMTQTFLFLTLAHTECLLLVMMSYDCYVAICHPLRYSAIMSWKVCISLVVTSWSVGFLLALVHLGLLLPLPFCGSQKINHFFCEIISVLKLACADTHINKVMVLSGAVSVLVGPFSSIVVSYIHIVHAILKTGSGEGHQKAFSTCSSHLCVVGLFYGTAIAIYVGPQNENSKEQEKYLLLFHSLFNPMLNPLIYSLRNKEVKNGLIKLFLKERPS</sequence>
<evidence type="ECO:0000259" key="13">
    <source>
        <dbReference type="PROSITE" id="PS50262"/>
    </source>
</evidence>
<protein>
    <submittedName>
        <fullName evidence="14">Olfactory receptor 13</fullName>
    </submittedName>
</protein>
<evidence type="ECO:0000256" key="5">
    <source>
        <dbReference type="ARBA" id="ARBA00022692"/>
    </source>
</evidence>
<feature type="transmembrane region" description="Helical" evidence="12">
    <location>
        <begin position="337"/>
        <end position="360"/>
    </location>
</feature>
<accession>A0A091DE00</accession>
<keyword evidence="7 12" id="KW-1133">Transmembrane helix</keyword>
<keyword evidence="9 12" id="KW-0472">Membrane</keyword>
<name>A0A091DE00_FUKDA</name>
<keyword evidence="8" id="KW-0297">G-protein coupled receptor</keyword>
<feature type="domain" description="G-protein coupled receptors family 1 profile" evidence="13">
    <location>
        <begin position="140"/>
        <end position="389"/>
    </location>
</feature>
<dbReference type="CDD" id="cd15420">
    <property type="entry name" value="7tmA_OR2A-like"/>
    <property type="match status" value="1"/>
</dbReference>
<dbReference type="FunFam" id="1.10.1220.70:FF:000001">
    <property type="entry name" value="Olfactory receptor"/>
    <property type="match status" value="1"/>
</dbReference>
<dbReference type="InterPro" id="IPR000725">
    <property type="entry name" value="Olfact_rcpt"/>
</dbReference>
<dbReference type="Pfam" id="PF13853">
    <property type="entry name" value="7tm_4"/>
    <property type="match status" value="2"/>
</dbReference>
<reference evidence="14 15" key="1">
    <citation type="submission" date="2013-11" db="EMBL/GenBank/DDBJ databases">
        <title>The Damaraland mole rat (Fukomys damarensis) genome and evolution of African mole rats.</title>
        <authorList>
            <person name="Gladyshev V.N."/>
            <person name="Fang X."/>
        </authorList>
    </citation>
    <scope>NUCLEOTIDE SEQUENCE [LARGE SCALE GENOMIC DNA]</scope>
    <source>
        <tissue evidence="14">Liver</tissue>
    </source>
</reference>
<evidence type="ECO:0000256" key="9">
    <source>
        <dbReference type="ARBA" id="ARBA00023136"/>
    </source>
</evidence>
<feature type="transmembrane region" description="Helical" evidence="12">
    <location>
        <begin position="124"/>
        <end position="147"/>
    </location>
</feature>
<keyword evidence="5 12" id="KW-0812">Transmembrane</keyword>
<evidence type="ECO:0000256" key="1">
    <source>
        <dbReference type="ARBA" id="ARBA00004651"/>
    </source>
</evidence>
<dbReference type="Proteomes" id="UP000028990">
    <property type="component" value="Unassembled WGS sequence"/>
</dbReference>
<dbReference type="SUPFAM" id="SSF81321">
    <property type="entry name" value="Family A G protein-coupled receptor-like"/>
    <property type="match status" value="2"/>
</dbReference>
<dbReference type="GO" id="GO:0004930">
    <property type="term" value="F:G protein-coupled receptor activity"/>
    <property type="evidence" value="ECO:0007669"/>
    <property type="project" value="UniProtKB-KW"/>
</dbReference>
<feature type="transmembrane region" description="Helical" evidence="12">
    <location>
        <begin position="6"/>
        <end position="29"/>
    </location>
</feature>
<gene>
    <name evidence="14" type="ORF">H920_10096</name>
</gene>
<evidence type="ECO:0000256" key="12">
    <source>
        <dbReference type="SAM" id="Phobius"/>
    </source>
</evidence>
<feature type="transmembrane region" description="Helical" evidence="12">
    <location>
        <begin position="78"/>
        <end position="97"/>
    </location>
</feature>
<evidence type="ECO:0000256" key="6">
    <source>
        <dbReference type="ARBA" id="ARBA00022725"/>
    </source>
</evidence>
<evidence type="ECO:0000256" key="7">
    <source>
        <dbReference type="ARBA" id="ARBA00022989"/>
    </source>
</evidence>
<evidence type="ECO:0000313" key="15">
    <source>
        <dbReference type="Proteomes" id="UP000028990"/>
    </source>
</evidence>
<dbReference type="Gene3D" id="1.20.1070.10">
    <property type="entry name" value="Rhodopsin 7-helix transmembrane proteins"/>
    <property type="match status" value="2"/>
</dbReference>
<feature type="transmembrane region" description="Helical" evidence="12">
    <location>
        <begin position="237"/>
        <end position="257"/>
    </location>
</feature>
<feature type="transmembrane region" description="Helical" evidence="12">
    <location>
        <begin position="372"/>
        <end position="391"/>
    </location>
</feature>
<dbReference type="InterPro" id="IPR000276">
    <property type="entry name" value="GPCR_Rhodpsn"/>
</dbReference>
<dbReference type="STRING" id="885580.ENSFDAP00000002718"/>
<dbReference type="AlphaFoldDB" id="A0A091DE00"/>
<dbReference type="PROSITE" id="PS50262">
    <property type="entry name" value="G_PROTEIN_RECEP_F1_2"/>
    <property type="match status" value="1"/>
</dbReference>
<dbReference type="InterPro" id="IPR017452">
    <property type="entry name" value="GPCR_Rhodpsn_7TM"/>
</dbReference>
<evidence type="ECO:0000256" key="10">
    <source>
        <dbReference type="ARBA" id="ARBA00023170"/>
    </source>
</evidence>
<dbReference type="FunFam" id="1.20.1070.10:FF:000008">
    <property type="entry name" value="Olfactory receptor"/>
    <property type="match status" value="1"/>
</dbReference>
<dbReference type="PANTHER" id="PTHR26453">
    <property type="entry name" value="OLFACTORY RECEPTOR"/>
    <property type="match status" value="1"/>
</dbReference>
<keyword evidence="10 14" id="KW-0675">Receptor</keyword>
<dbReference type="PRINTS" id="PR00237">
    <property type="entry name" value="GPCRRHODOPSN"/>
</dbReference>
<feature type="transmembrane region" description="Helical" evidence="12">
    <location>
        <begin position="302"/>
        <end position="325"/>
    </location>
</feature>
<proteinExistence type="inferred from homology"/>
<evidence type="ECO:0000256" key="2">
    <source>
        <dbReference type="ARBA" id="ARBA00010663"/>
    </source>
</evidence>
<dbReference type="GO" id="GO:0005886">
    <property type="term" value="C:plasma membrane"/>
    <property type="evidence" value="ECO:0007669"/>
    <property type="project" value="UniProtKB-SubCell"/>
</dbReference>
<keyword evidence="3" id="KW-1003">Cell membrane</keyword>
<evidence type="ECO:0000256" key="3">
    <source>
        <dbReference type="ARBA" id="ARBA00022475"/>
    </source>
</evidence>
<organism evidence="14 15">
    <name type="scientific">Fukomys damarensis</name>
    <name type="common">Damaraland mole rat</name>
    <name type="synonym">Cryptomys damarensis</name>
    <dbReference type="NCBI Taxonomy" id="885580"/>
    <lineage>
        <taxon>Eukaryota</taxon>
        <taxon>Metazoa</taxon>
        <taxon>Chordata</taxon>
        <taxon>Craniata</taxon>
        <taxon>Vertebrata</taxon>
        <taxon>Euteleostomi</taxon>
        <taxon>Mammalia</taxon>
        <taxon>Eutheria</taxon>
        <taxon>Euarchontoglires</taxon>
        <taxon>Glires</taxon>
        <taxon>Rodentia</taxon>
        <taxon>Hystricomorpha</taxon>
        <taxon>Bathyergidae</taxon>
        <taxon>Fukomys</taxon>
    </lineage>
</organism>
<comment type="subcellular location">
    <subcellularLocation>
        <location evidence="1">Cell membrane</location>
        <topology evidence="1">Multi-pass membrane protein</topology>
    </subcellularLocation>
</comment>
<comment type="similarity">
    <text evidence="2">Belongs to the G-protein coupled receptor 1 family.</text>
</comment>
<feature type="transmembrane region" description="Helical" evidence="12">
    <location>
        <begin position="159"/>
        <end position="181"/>
    </location>
</feature>
<evidence type="ECO:0000313" key="14">
    <source>
        <dbReference type="EMBL" id="KFO28505.1"/>
    </source>
</evidence>
<keyword evidence="11" id="KW-0807">Transducer</keyword>
<keyword evidence="15" id="KW-1185">Reference proteome</keyword>
<evidence type="ECO:0000256" key="8">
    <source>
        <dbReference type="ARBA" id="ARBA00023040"/>
    </source>
</evidence>
<dbReference type="eggNOG" id="ENOG502SM15">
    <property type="taxonomic scope" value="Eukaryota"/>
</dbReference>
<keyword evidence="6" id="KW-0552">Olfaction</keyword>